<name>A0A178WNM6_ARATH</name>
<reference evidence="9" key="1">
    <citation type="journal article" date="2016" name="Proc. Natl. Acad. Sci. U.S.A.">
        <title>Chromosome-level assembly of Arabidopsis thaliana Ler reveals the extent of translocation and inversion polymorphisms.</title>
        <authorList>
            <person name="Zapata L."/>
            <person name="Ding J."/>
            <person name="Willing E.M."/>
            <person name="Hartwig B."/>
            <person name="Bezdan D."/>
            <person name="Jiao W.B."/>
            <person name="Patel V."/>
            <person name="Velikkakam James G."/>
            <person name="Koornneef M."/>
            <person name="Ossowski S."/>
            <person name="Schneeberger K."/>
        </authorList>
    </citation>
    <scope>NUCLEOTIDE SEQUENCE [LARGE SCALE GENOMIC DNA]</scope>
    <source>
        <strain evidence="9">cv. Landsberg erecta</strain>
    </source>
</reference>
<dbReference type="RefSeq" id="NP_173976.1">
    <property type="nucleotide sequence ID" value="NM_102416.3"/>
</dbReference>
<evidence type="ECO:0000256" key="2">
    <source>
        <dbReference type="ARBA" id="ARBA00022604"/>
    </source>
</evidence>
<evidence type="ECO:0000256" key="4">
    <source>
        <dbReference type="SAM" id="MobiDB-lite"/>
    </source>
</evidence>
<dbReference type="Proteomes" id="UP000078284">
    <property type="component" value="Chromosome 1"/>
</dbReference>
<dbReference type="CDD" id="cd20406">
    <property type="entry name" value="Tudor_Agenet_AtDUF_rpt2_4"/>
    <property type="match status" value="2"/>
</dbReference>
<dbReference type="InterPro" id="IPR007930">
    <property type="entry name" value="DUF724"/>
</dbReference>
<feature type="region of interest" description="Disordered" evidence="4">
    <location>
        <begin position="376"/>
        <end position="464"/>
    </location>
</feature>
<organism evidence="8 9">
    <name type="scientific">Arabidopsis thaliana</name>
    <name type="common">Mouse-ear cress</name>
    <dbReference type="NCBI Taxonomy" id="3702"/>
    <lineage>
        <taxon>Eukaryota</taxon>
        <taxon>Viridiplantae</taxon>
        <taxon>Streptophyta</taxon>
        <taxon>Embryophyta</taxon>
        <taxon>Tracheophyta</taxon>
        <taxon>Spermatophyta</taxon>
        <taxon>Magnoliopsida</taxon>
        <taxon>eudicotyledons</taxon>
        <taxon>Gunneridae</taxon>
        <taxon>Pentapetalae</taxon>
        <taxon>rosids</taxon>
        <taxon>malvids</taxon>
        <taxon>Brassicales</taxon>
        <taxon>Brassicaceae</taxon>
        <taxon>Camelineae</taxon>
        <taxon>Arabidopsis</taxon>
    </lineage>
</organism>
<feature type="domain" description="Agenet" evidence="5">
    <location>
        <begin position="152"/>
        <end position="222"/>
    </location>
</feature>
<dbReference type="EMBL" id="LR881466">
    <property type="protein sequence ID" value="CAD5313740.1"/>
    <property type="molecule type" value="Genomic_DNA"/>
</dbReference>
<evidence type="ECO:0000313" key="8">
    <source>
        <dbReference type="EMBL" id="OAP18692.1"/>
    </source>
</evidence>
<dbReference type="EMBL" id="CACSHJ010000087">
    <property type="protein sequence ID" value="CAA0243910.1"/>
    <property type="molecule type" value="Genomic_DNA"/>
</dbReference>
<keyword evidence="1" id="KW-0813">Transport</keyword>
<dbReference type="SMART" id="SM00743">
    <property type="entry name" value="Agenet"/>
    <property type="match status" value="4"/>
</dbReference>
<dbReference type="InterPro" id="IPR014002">
    <property type="entry name" value="Agenet_dom_plant"/>
</dbReference>
<reference evidence="8" key="2">
    <citation type="submission" date="2016-03" db="EMBL/GenBank/DDBJ databases">
        <title>Full-length assembly of Arabidopsis thaliana Ler reveals the complement of translocations and inversions.</title>
        <authorList>
            <person name="Zapata L."/>
            <person name="Schneeberger K."/>
            <person name="Ossowski S."/>
        </authorList>
    </citation>
    <scope>NUCLEOTIDE SEQUENCE [LARGE SCALE GENOMIC DNA]</scope>
    <source>
        <tissue evidence="8">Leaf</tissue>
    </source>
</reference>
<feature type="domain" description="Agenet" evidence="5">
    <location>
        <begin position="6"/>
        <end position="77"/>
    </location>
</feature>
<dbReference type="CDD" id="cd20405">
    <property type="entry name" value="Tudor_Agenet_AtDUF_rpt1_3"/>
    <property type="match status" value="2"/>
</dbReference>
<feature type="compositionally biased region" description="Polar residues" evidence="4">
    <location>
        <begin position="434"/>
        <end position="459"/>
    </location>
</feature>
<evidence type="ECO:0000313" key="11">
    <source>
        <dbReference type="Proteomes" id="UP000516314"/>
    </source>
</evidence>
<gene>
    <name evidence="8" type="ordered locus">AXX17_At1g26900</name>
    <name evidence="7" type="ORF">AT9943_LOCUS2226</name>
    <name evidence="6" type="ORF">C24_LOCUS2612</name>
</gene>
<dbReference type="PANTHER" id="PTHR31917">
    <property type="entry name" value="AGENET DOMAIN-CONTAINING PROTEIN-RELATED"/>
    <property type="match status" value="1"/>
</dbReference>
<evidence type="ECO:0000313" key="9">
    <source>
        <dbReference type="Proteomes" id="UP000078284"/>
    </source>
</evidence>
<dbReference type="Proteomes" id="UP000516314">
    <property type="component" value="Chromosome 1"/>
</dbReference>
<evidence type="ECO:0000313" key="10">
    <source>
        <dbReference type="Proteomes" id="UP000434276"/>
    </source>
</evidence>
<feature type="domain" description="Agenet" evidence="5">
    <location>
        <begin position="224"/>
        <end position="280"/>
    </location>
</feature>
<feature type="coiled-coil region" evidence="3">
    <location>
        <begin position="610"/>
        <end position="686"/>
    </location>
</feature>
<dbReference type="KEGG" id="ath:AT1G26540"/>
<evidence type="ECO:0000313" key="6">
    <source>
        <dbReference type="EMBL" id="CAA0243910.1"/>
    </source>
</evidence>
<keyword evidence="3" id="KW-0175">Coiled coil</keyword>
<sequence>MELQTMKITKDCVVEVSSEEEGFEGAWFRAVLEENPGNSSRRKLRVRYSTLLDMDGSSPLIEHIEQRFIRPVPPEENQQKDVVLEEGLLVDADHKDGWWTGVVVKKMEDDNYLVYFDLPPDIIQFERKQLRTHLIWTGGTWIQPEIEESNKSMFSPGTMVEVFSAKEAVWSPAMVVKETDVDDKKKFIVKDCNRYLSCNGDEARPTNIVNSRRVRPIPPPSSVDKYALLESVETFSGLGWHKGQVRKILSENRYTVRLEATQQESTIRHSDLRPFMVWEDGVWYNDLKQKPIKETPPTILKRKPMRSCSAAKSMTPTSATKHLRSFLNSKEISETPTKAKFVSATRELGKNKADAVMNDKTHLLITPQETSIAPVITVTPLKQQDAETEGKKSPKKTPEPVKHQNGLENSSTQHEMPEEENSNEKSRKRKREQNQNSNLNETDETCNVSKAGVNGTSDTIRVDDVDDQPLSSWINIPTVLSSDQSSNVVDNSAADVEETQAKGALTIEPFTKNLPFWKTYEMEKGYKTVPQNPHFSPLLEFKEDIREWSAVGMMVSFYGLLEEVKKLQLDVSSSKLGSLSTCFAELEKHGFDIATPQSRINKVLSLQVGRAKKVEERKCLEKRIEAEEIEMQKFEHEMVEVERKMLELKRRAEVAKEKKEAADKMIVEMKSSAETIDQEIANVELEFITSVLAPW</sequence>
<dbReference type="SMR" id="A0A178WNM6"/>
<feature type="domain" description="Agenet" evidence="5">
    <location>
        <begin position="82"/>
        <end position="138"/>
    </location>
</feature>
<dbReference type="Proteomes" id="UP000434276">
    <property type="component" value="Unassembled WGS sequence"/>
</dbReference>
<dbReference type="OMA" id="TVEYLHW"/>
<evidence type="ECO:0000313" key="7">
    <source>
        <dbReference type="EMBL" id="CAD5313740.1"/>
    </source>
</evidence>
<dbReference type="ExpressionAtlas" id="A0A178WNM6">
    <property type="expression patterns" value="baseline and differential"/>
</dbReference>
<reference evidence="7 11" key="4">
    <citation type="submission" date="2020-09" db="EMBL/GenBank/DDBJ databases">
        <authorList>
            <person name="Ashkenazy H."/>
        </authorList>
    </citation>
    <scope>NUCLEOTIDE SEQUENCE [LARGE SCALE GENOMIC DNA]</scope>
    <source>
        <strain evidence="11">cv. Cdm-0</strain>
    </source>
</reference>
<protein>
    <submittedName>
        <fullName evidence="7">(thale cress) hypothetical protein</fullName>
    </submittedName>
</protein>
<feature type="compositionally biased region" description="Basic and acidic residues" evidence="4">
    <location>
        <begin position="384"/>
        <end position="402"/>
    </location>
</feature>
<accession>A0A5S9W0M8</accession>
<evidence type="ECO:0000256" key="1">
    <source>
        <dbReference type="ARBA" id="ARBA00022448"/>
    </source>
</evidence>
<keyword evidence="2" id="KW-0341">Growth regulation</keyword>
<dbReference type="EMBL" id="LUHQ01000001">
    <property type="protein sequence ID" value="OAP18692.1"/>
    <property type="molecule type" value="Genomic_DNA"/>
</dbReference>
<proteinExistence type="predicted"/>
<reference evidence="6 10" key="3">
    <citation type="submission" date="2019-12" db="EMBL/GenBank/DDBJ databases">
        <authorList>
            <person name="Jiao W.-B."/>
            <person name="Schneeberger K."/>
        </authorList>
    </citation>
    <scope>NUCLEOTIDE SEQUENCE [LARGE SCALE GENOMIC DNA]</scope>
    <source>
        <strain evidence="10">cv. C24</strain>
    </source>
</reference>
<dbReference type="Pfam" id="PF05641">
    <property type="entry name" value="Agenet"/>
    <property type="match status" value="2"/>
</dbReference>
<evidence type="ECO:0000259" key="5">
    <source>
        <dbReference type="SMART" id="SM00743"/>
    </source>
</evidence>
<dbReference type="PANTHER" id="PTHR31917:SF153">
    <property type="entry name" value="DUF724 DOMAIN-CONTAINING PROTEIN 3-RELATED"/>
    <property type="match status" value="1"/>
</dbReference>
<dbReference type="Pfam" id="PF05266">
    <property type="entry name" value="DUF724"/>
    <property type="match status" value="1"/>
</dbReference>
<accession>A0A178WNM6</accession>
<evidence type="ECO:0000256" key="3">
    <source>
        <dbReference type="SAM" id="Coils"/>
    </source>
</evidence>
<dbReference type="InterPro" id="IPR008395">
    <property type="entry name" value="Agenet-like_dom"/>
</dbReference>
<dbReference type="AlphaFoldDB" id="A0A178WNM6"/>
<dbReference type="OrthoDB" id="687110at2759"/>